<organism evidence="2 3">
    <name type="scientific">Hepatospora eriocheir</name>
    <dbReference type="NCBI Taxonomy" id="1081669"/>
    <lineage>
        <taxon>Eukaryota</taxon>
        <taxon>Fungi</taxon>
        <taxon>Fungi incertae sedis</taxon>
        <taxon>Microsporidia</taxon>
        <taxon>Hepatosporidae</taxon>
        <taxon>Hepatospora</taxon>
    </lineage>
</organism>
<dbReference type="EMBL" id="LVKB01000004">
    <property type="protein sequence ID" value="ORD97970.1"/>
    <property type="molecule type" value="Genomic_DNA"/>
</dbReference>
<protein>
    <submittedName>
        <fullName evidence="2">Uncharacterized protein</fullName>
    </submittedName>
</protein>
<comment type="caution">
    <text evidence="2">The sequence shown here is derived from an EMBL/GenBank/DDBJ whole genome shotgun (WGS) entry which is preliminary data.</text>
</comment>
<feature type="transmembrane region" description="Helical" evidence="1">
    <location>
        <begin position="110"/>
        <end position="126"/>
    </location>
</feature>
<feature type="transmembrane region" description="Helical" evidence="1">
    <location>
        <begin position="273"/>
        <end position="291"/>
    </location>
</feature>
<evidence type="ECO:0000313" key="3">
    <source>
        <dbReference type="Proteomes" id="UP000192356"/>
    </source>
</evidence>
<sequence>MFFIESKLIYITFNNLSNYFIKYKKNELFNIVYFLLFVIIIFCIVIGLFASNNRIRGIAISITGGFLIYELLILIFNLIFSNCKEQQFKRYVDNIIKIIKIDELLKNNEYFHISTFLTLFYAFFYKNYKRTILKSCLSCIEFLTYIMIYAFSNRLISIDKTLIFLVLTILSLKTCFKSFFDDENMFVLFVITRYDIFYLITYTILFISSSYVKLVRDILVNLILSVFYSIILSLFISIIYYGRDDFINRLKVLLKDDVVLRNNDCFNFYSRKIGIEYIFMGCFILYFIIIFKIQKLFSNKKTIVKMDY</sequence>
<proteinExistence type="predicted"/>
<evidence type="ECO:0000313" key="2">
    <source>
        <dbReference type="EMBL" id="ORD97970.1"/>
    </source>
</evidence>
<dbReference type="AlphaFoldDB" id="A0A1X0QDY7"/>
<keyword evidence="1" id="KW-1133">Transmembrane helix</keyword>
<dbReference type="VEuPathDB" id="MicrosporidiaDB:HERIO_150"/>
<evidence type="ECO:0000256" key="1">
    <source>
        <dbReference type="SAM" id="Phobius"/>
    </source>
</evidence>
<dbReference type="VEuPathDB" id="MicrosporidiaDB:A0H76_394"/>
<feature type="transmembrane region" description="Helical" evidence="1">
    <location>
        <begin position="219"/>
        <end position="241"/>
    </location>
</feature>
<dbReference type="Proteomes" id="UP000192356">
    <property type="component" value="Unassembled WGS sequence"/>
</dbReference>
<accession>A0A1X0QDY7</accession>
<name>A0A1X0QDY7_9MICR</name>
<keyword evidence="3" id="KW-1185">Reference proteome</keyword>
<reference evidence="2 3" key="1">
    <citation type="journal article" date="2017" name="Environ. Microbiol.">
        <title>Decay of the glycolytic pathway and adaptation to intranuclear parasitism within Enterocytozoonidae microsporidia.</title>
        <authorList>
            <person name="Wiredu Boakye D."/>
            <person name="Jaroenlak P."/>
            <person name="Prachumwat A."/>
            <person name="Williams T.A."/>
            <person name="Bateman K.S."/>
            <person name="Itsathitphaisarn O."/>
            <person name="Sritunyalucksana K."/>
            <person name="Paszkiewicz K.H."/>
            <person name="Moore K.A."/>
            <person name="Stentiford G.D."/>
            <person name="Williams B.A."/>
        </authorList>
    </citation>
    <scope>NUCLEOTIDE SEQUENCE [LARGE SCALE GENOMIC DNA]</scope>
    <source>
        <strain evidence="2 3">GB1</strain>
    </source>
</reference>
<feature type="transmembrane region" description="Helical" evidence="1">
    <location>
        <begin position="186"/>
        <end position="207"/>
    </location>
</feature>
<keyword evidence="1" id="KW-0472">Membrane</keyword>
<gene>
    <name evidence="2" type="ORF">HERIO_150</name>
</gene>
<feature type="transmembrane region" description="Helical" evidence="1">
    <location>
        <begin position="57"/>
        <end position="80"/>
    </location>
</feature>
<feature type="transmembrane region" description="Helical" evidence="1">
    <location>
        <begin position="31"/>
        <end position="51"/>
    </location>
</feature>
<keyword evidence="1" id="KW-0812">Transmembrane</keyword>